<dbReference type="AlphaFoldDB" id="A0A4Z2I324"/>
<name>A0A4Z2I324_9TELE</name>
<proteinExistence type="predicted"/>
<sequence length="309" mass="33222">MDFSSLDTSCSRMLLHEAASGYTGYQSASDTLHTQDETTLDAWMHTMTTDEAQCIAFLSSGTVSSLQSRPHGHTAHMDLQCGLLHGGECRRKGQTKQVHPGQGAAAQPRQMDDGANPITPAGVETGRSINGANKSKKGAGGRRQEAGGRRQEVGGRRQEAGGRRQEAGGRRQEAGGRRQEAGGRRQGAWGMRRQGWTSRSDPGTEAAALVSDNLTASPLPDAGVPMQSKEDVMKRWEKSTVPTAPWQLTPVTGPWWPSNISQIPALLRSEAKDETFLTTLLCNWMSYSVSSSRQRSPLDGGPTVTAVVP</sequence>
<evidence type="ECO:0000313" key="3">
    <source>
        <dbReference type="Proteomes" id="UP000314294"/>
    </source>
</evidence>
<gene>
    <name evidence="2" type="primary">eIF3-S10_2</name>
    <name evidence="2" type="ORF">EYF80_017599</name>
</gene>
<dbReference type="Proteomes" id="UP000314294">
    <property type="component" value="Unassembled WGS sequence"/>
</dbReference>
<dbReference type="GO" id="GO:0003743">
    <property type="term" value="F:translation initiation factor activity"/>
    <property type="evidence" value="ECO:0007669"/>
    <property type="project" value="UniProtKB-KW"/>
</dbReference>
<evidence type="ECO:0000256" key="1">
    <source>
        <dbReference type="SAM" id="MobiDB-lite"/>
    </source>
</evidence>
<feature type="compositionally biased region" description="Basic and acidic residues" evidence="1">
    <location>
        <begin position="142"/>
        <end position="183"/>
    </location>
</feature>
<feature type="region of interest" description="Disordered" evidence="1">
    <location>
        <begin position="91"/>
        <end position="204"/>
    </location>
</feature>
<dbReference type="EMBL" id="SRLO01000141">
    <property type="protein sequence ID" value="TNN72171.1"/>
    <property type="molecule type" value="Genomic_DNA"/>
</dbReference>
<organism evidence="2 3">
    <name type="scientific">Liparis tanakae</name>
    <name type="common">Tanaka's snailfish</name>
    <dbReference type="NCBI Taxonomy" id="230148"/>
    <lineage>
        <taxon>Eukaryota</taxon>
        <taxon>Metazoa</taxon>
        <taxon>Chordata</taxon>
        <taxon>Craniata</taxon>
        <taxon>Vertebrata</taxon>
        <taxon>Euteleostomi</taxon>
        <taxon>Actinopterygii</taxon>
        <taxon>Neopterygii</taxon>
        <taxon>Teleostei</taxon>
        <taxon>Neoteleostei</taxon>
        <taxon>Acanthomorphata</taxon>
        <taxon>Eupercaria</taxon>
        <taxon>Perciformes</taxon>
        <taxon>Cottioidei</taxon>
        <taxon>Cottales</taxon>
        <taxon>Liparidae</taxon>
        <taxon>Liparis</taxon>
    </lineage>
</organism>
<keyword evidence="2" id="KW-0396">Initiation factor</keyword>
<keyword evidence="2" id="KW-0648">Protein biosynthesis</keyword>
<accession>A0A4Z2I324</accession>
<protein>
    <submittedName>
        <fullName evidence="2">Eukaryotic translation initiation factor 3 subunit A</fullName>
    </submittedName>
</protein>
<keyword evidence="3" id="KW-1185">Reference proteome</keyword>
<comment type="caution">
    <text evidence="2">The sequence shown here is derived from an EMBL/GenBank/DDBJ whole genome shotgun (WGS) entry which is preliminary data.</text>
</comment>
<reference evidence="2 3" key="1">
    <citation type="submission" date="2019-03" db="EMBL/GenBank/DDBJ databases">
        <title>First draft genome of Liparis tanakae, snailfish: a comprehensive survey of snailfish specific genes.</title>
        <authorList>
            <person name="Kim W."/>
            <person name="Song I."/>
            <person name="Jeong J.-H."/>
            <person name="Kim D."/>
            <person name="Kim S."/>
            <person name="Ryu S."/>
            <person name="Song J.Y."/>
            <person name="Lee S.K."/>
        </authorList>
    </citation>
    <scope>NUCLEOTIDE SEQUENCE [LARGE SCALE GENOMIC DNA]</scope>
    <source>
        <tissue evidence="2">Muscle</tissue>
    </source>
</reference>
<evidence type="ECO:0000313" key="2">
    <source>
        <dbReference type="EMBL" id="TNN72171.1"/>
    </source>
</evidence>